<comment type="caution">
    <text evidence="10">The sequence shown here is derived from an EMBL/GenBank/DDBJ whole genome shotgun (WGS) entry which is preliminary data.</text>
</comment>
<feature type="transmembrane region" description="Helical" evidence="8">
    <location>
        <begin position="190"/>
        <end position="209"/>
    </location>
</feature>
<evidence type="ECO:0000313" key="10">
    <source>
        <dbReference type="EMBL" id="MDP5181849.1"/>
    </source>
</evidence>
<keyword evidence="9" id="KW-0732">Signal</keyword>
<keyword evidence="7 8" id="KW-0472">Membrane</keyword>
<feature type="transmembrane region" description="Helical" evidence="8">
    <location>
        <begin position="32"/>
        <end position="60"/>
    </location>
</feature>
<dbReference type="PANTHER" id="PTHR30269:SF37">
    <property type="entry name" value="MEMBRANE TRANSPORTER PROTEIN"/>
    <property type="match status" value="1"/>
</dbReference>
<evidence type="ECO:0000256" key="3">
    <source>
        <dbReference type="ARBA" id="ARBA00022448"/>
    </source>
</evidence>
<reference evidence="11" key="1">
    <citation type="submission" date="2023-05" db="EMBL/GenBank/DDBJ databases">
        <title>Draft genome of Pseudofrankia sp. BMG5.37.</title>
        <authorList>
            <person name="Gtari M."/>
            <person name="Ghodhbane F."/>
            <person name="Sbissi I."/>
        </authorList>
    </citation>
    <scope>NUCLEOTIDE SEQUENCE [LARGE SCALE GENOMIC DNA]</scope>
    <source>
        <strain evidence="11">BMG 814</strain>
    </source>
</reference>
<evidence type="ECO:0000256" key="2">
    <source>
        <dbReference type="ARBA" id="ARBA00009142"/>
    </source>
</evidence>
<feature type="transmembrane region" description="Helical" evidence="8">
    <location>
        <begin position="164"/>
        <end position="183"/>
    </location>
</feature>
<evidence type="ECO:0000256" key="9">
    <source>
        <dbReference type="SAM" id="SignalP"/>
    </source>
</evidence>
<evidence type="ECO:0000256" key="1">
    <source>
        <dbReference type="ARBA" id="ARBA00004651"/>
    </source>
</evidence>
<dbReference type="InterPro" id="IPR052017">
    <property type="entry name" value="TSUP"/>
</dbReference>
<dbReference type="Pfam" id="PF01925">
    <property type="entry name" value="TauE"/>
    <property type="match status" value="1"/>
</dbReference>
<name>A0ABT9I8G1_9ACTN</name>
<proteinExistence type="inferred from homology"/>
<organism evidence="10 11">
    <name type="scientific">Blastococcus carthaginiensis</name>
    <dbReference type="NCBI Taxonomy" id="3050034"/>
    <lineage>
        <taxon>Bacteria</taxon>
        <taxon>Bacillati</taxon>
        <taxon>Actinomycetota</taxon>
        <taxon>Actinomycetes</taxon>
        <taxon>Geodermatophilales</taxon>
        <taxon>Geodermatophilaceae</taxon>
        <taxon>Blastococcus</taxon>
    </lineage>
</organism>
<dbReference type="RefSeq" id="WP_305998554.1">
    <property type="nucleotide sequence ID" value="NZ_JASNFN010000002.1"/>
</dbReference>
<evidence type="ECO:0000256" key="4">
    <source>
        <dbReference type="ARBA" id="ARBA00022475"/>
    </source>
</evidence>
<keyword evidence="6 8" id="KW-1133">Transmembrane helix</keyword>
<evidence type="ECO:0000256" key="7">
    <source>
        <dbReference type="ARBA" id="ARBA00023136"/>
    </source>
</evidence>
<sequence>MTLAALAAAAAAVFLLAATAQAVTGFGFALVAVPLLLLVTDSVTAVVATTAVSLVLTGLIGYRERGHVQRPTAVRFIVAGLIGMPLGLVALARLDERPLTVLIAVAVLLCAGLLWSGVRVPAGSGPQWGAGLLSGALLTSTGMNGPPVVLMLQARALAPRPFRATLQIVFLGQDVAAVAAFAVLGYLSPVVATVVAAAAVGVPAGWWLGDRLFGLLPPAGFRVLVLTTVTATAAVSLATAAT</sequence>
<evidence type="ECO:0000256" key="5">
    <source>
        <dbReference type="ARBA" id="ARBA00022692"/>
    </source>
</evidence>
<comment type="subcellular location">
    <subcellularLocation>
        <location evidence="1 8">Cell membrane</location>
        <topology evidence="1 8">Multi-pass membrane protein</topology>
    </subcellularLocation>
</comment>
<feature type="signal peptide" evidence="9">
    <location>
        <begin position="1"/>
        <end position="22"/>
    </location>
</feature>
<dbReference type="InterPro" id="IPR002781">
    <property type="entry name" value="TM_pro_TauE-like"/>
</dbReference>
<protein>
    <recommendedName>
        <fullName evidence="8">Probable membrane transporter protein</fullName>
    </recommendedName>
</protein>
<feature type="transmembrane region" description="Helical" evidence="8">
    <location>
        <begin position="72"/>
        <end position="92"/>
    </location>
</feature>
<feature type="transmembrane region" description="Helical" evidence="8">
    <location>
        <begin position="98"/>
        <end position="118"/>
    </location>
</feature>
<evidence type="ECO:0000256" key="8">
    <source>
        <dbReference type="RuleBase" id="RU363041"/>
    </source>
</evidence>
<keyword evidence="3" id="KW-0813">Transport</keyword>
<comment type="similarity">
    <text evidence="2 8">Belongs to the 4-toluene sulfonate uptake permease (TSUP) (TC 2.A.102) family.</text>
</comment>
<dbReference type="Proteomes" id="UP001233673">
    <property type="component" value="Unassembled WGS sequence"/>
</dbReference>
<evidence type="ECO:0000256" key="6">
    <source>
        <dbReference type="ARBA" id="ARBA00022989"/>
    </source>
</evidence>
<evidence type="ECO:0000313" key="11">
    <source>
        <dbReference type="Proteomes" id="UP001233673"/>
    </source>
</evidence>
<dbReference type="PANTHER" id="PTHR30269">
    <property type="entry name" value="TRANSMEMBRANE PROTEIN YFCA"/>
    <property type="match status" value="1"/>
</dbReference>
<feature type="transmembrane region" description="Helical" evidence="8">
    <location>
        <begin position="130"/>
        <end position="152"/>
    </location>
</feature>
<dbReference type="EMBL" id="JASNFN010000002">
    <property type="protein sequence ID" value="MDP5181849.1"/>
    <property type="molecule type" value="Genomic_DNA"/>
</dbReference>
<feature type="transmembrane region" description="Helical" evidence="8">
    <location>
        <begin position="221"/>
        <end position="241"/>
    </location>
</feature>
<keyword evidence="4 8" id="KW-1003">Cell membrane</keyword>
<keyword evidence="5 8" id="KW-0812">Transmembrane</keyword>
<feature type="chain" id="PRO_5046627847" description="Probable membrane transporter protein" evidence="9">
    <location>
        <begin position="23"/>
        <end position="242"/>
    </location>
</feature>
<accession>A0ABT9I8G1</accession>
<gene>
    <name evidence="10" type="ORF">QOZ88_04310</name>
</gene>
<keyword evidence="11" id="KW-1185">Reference proteome</keyword>